<comment type="caution">
    <text evidence="2">The sequence shown here is derived from an EMBL/GenBank/DDBJ whole genome shotgun (WGS) entry which is preliminary data.</text>
</comment>
<proteinExistence type="predicted"/>
<sequence>MNRYGSYFCDGIHRIEFIYENTKDEAANFLRSYILDPPSDWSPLDFIDFVSYPAKRENTTAEFERLTMAPRELFCDFWTKFRTLAADAEYRYDRFLREKLRSKVLIRLSNAVKTEWTRYHTLNDYVKVLQEANTHYQSLQHRQKRQAATFSVADERHSNFPSSSAIPKNQKQTVRSLNYKELKNTVSKRPENSAISSDYLRSSLESERHNQRGNSATFASYVENRQRSQTPGRIYEINAEYHDKNSEDEDLPFAEGNAHEHASQAKDEA</sequence>
<evidence type="ECO:0000313" key="3">
    <source>
        <dbReference type="Proteomes" id="UP000285326"/>
    </source>
</evidence>
<gene>
    <name evidence="2" type="ORF">GcM1_186014</name>
</gene>
<dbReference type="Proteomes" id="UP000285326">
    <property type="component" value="Unassembled WGS sequence"/>
</dbReference>
<organism evidence="2 3">
    <name type="scientific">Golovinomyces cichoracearum</name>
    <dbReference type="NCBI Taxonomy" id="62708"/>
    <lineage>
        <taxon>Eukaryota</taxon>
        <taxon>Fungi</taxon>
        <taxon>Dikarya</taxon>
        <taxon>Ascomycota</taxon>
        <taxon>Pezizomycotina</taxon>
        <taxon>Leotiomycetes</taxon>
        <taxon>Erysiphales</taxon>
        <taxon>Erysiphaceae</taxon>
        <taxon>Golovinomyces</taxon>
    </lineage>
</organism>
<feature type="region of interest" description="Disordered" evidence="1">
    <location>
        <begin position="204"/>
        <end position="269"/>
    </location>
</feature>
<feature type="compositionally biased region" description="Basic and acidic residues" evidence="1">
    <location>
        <begin position="257"/>
        <end position="269"/>
    </location>
</feature>
<evidence type="ECO:0000256" key="1">
    <source>
        <dbReference type="SAM" id="MobiDB-lite"/>
    </source>
</evidence>
<dbReference type="AlphaFoldDB" id="A0A420J2S4"/>
<reference evidence="2 3" key="1">
    <citation type="journal article" date="2018" name="BMC Genomics">
        <title>Comparative genome analyses reveal sequence features reflecting distinct modes of host-adaptation between dicot and monocot powdery mildew.</title>
        <authorList>
            <person name="Wu Y."/>
            <person name="Ma X."/>
            <person name="Pan Z."/>
            <person name="Kale S.D."/>
            <person name="Song Y."/>
            <person name="King H."/>
            <person name="Zhang Q."/>
            <person name="Presley C."/>
            <person name="Deng X."/>
            <person name="Wei C.I."/>
            <person name="Xiao S."/>
        </authorList>
    </citation>
    <scope>NUCLEOTIDE SEQUENCE [LARGE SCALE GENOMIC DNA]</scope>
    <source>
        <strain evidence="2">UMSG1</strain>
    </source>
</reference>
<name>A0A420J2S4_9PEZI</name>
<dbReference type="EMBL" id="MCBS01018660">
    <property type="protein sequence ID" value="RKF81099.1"/>
    <property type="molecule type" value="Genomic_DNA"/>
</dbReference>
<evidence type="ECO:0008006" key="4">
    <source>
        <dbReference type="Google" id="ProtNLM"/>
    </source>
</evidence>
<protein>
    <recommendedName>
        <fullName evidence="4">Retrotransposon gag domain-containing protein</fullName>
    </recommendedName>
</protein>
<evidence type="ECO:0000313" key="2">
    <source>
        <dbReference type="EMBL" id="RKF81099.1"/>
    </source>
</evidence>
<accession>A0A420J2S4</accession>